<feature type="region of interest" description="Disordered" evidence="1">
    <location>
        <begin position="153"/>
        <end position="255"/>
    </location>
</feature>
<dbReference type="SUPFAM" id="SSF74650">
    <property type="entry name" value="Galactose mutarotase-like"/>
    <property type="match status" value="2"/>
</dbReference>
<gene>
    <name evidence="2" type="ORF">H4W27_002186</name>
</gene>
<keyword evidence="3" id="KW-1185">Reference proteome</keyword>
<evidence type="ECO:0000256" key="1">
    <source>
        <dbReference type="SAM" id="MobiDB-lite"/>
    </source>
</evidence>
<proteinExistence type="predicted"/>
<protein>
    <submittedName>
        <fullName evidence="2">Galactose mutarotase-like enzyme</fullName>
    </submittedName>
</protein>
<evidence type="ECO:0000313" key="3">
    <source>
        <dbReference type="Proteomes" id="UP000643525"/>
    </source>
</evidence>
<dbReference type="Pfam" id="PF01263">
    <property type="entry name" value="Aldose_epim"/>
    <property type="match status" value="2"/>
</dbReference>
<comment type="caution">
    <text evidence="2">The sequence shown here is derived from an EMBL/GenBank/DDBJ whole genome shotgun (WGS) entry which is preliminary data.</text>
</comment>
<feature type="compositionally biased region" description="Acidic residues" evidence="1">
    <location>
        <begin position="173"/>
        <end position="199"/>
    </location>
</feature>
<dbReference type="InterPro" id="IPR011013">
    <property type="entry name" value="Gal_mutarotase_sf_dom"/>
</dbReference>
<evidence type="ECO:0000313" key="2">
    <source>
        <dbReference type="EMBL" id="MBE1525068.1"/>
    </source>
</evidence>
<feature type="compositionally biased region" description="Basic and acidic residues" evidence="1">
    <location>
        <begin position="218"/>
        <end position="228"/>
    </location>
</feature>
<reference evidence="2 3" key="1">
    <citation type="submission" date="2020-10" db="EMBL/GenBank/DDBJ databases">
        <title>Sequencing the genomes of 1000 actinobacteria strains.</title>
        <authorList>
            <person name="Klenk H.-P."/>
        </authorList>
    </citation>
    <scope>NUCLEOTIDE SEQUENCE [LARGE SCALE GENOMIC DNA]</scope>
    <source>
        <strain evidence="2 3">DSM 15666</strain>
    </source>
</reference>
<dbReference type="RefSeq" id="WP_192595983.1">
    <property type="nucleotide sequence ID" value="NZ_BAAALJ010000013.1"/>
</dbReference>
<sequence>MDATNSVSITGGGYTAEISLLGGQLLGLRHHEDELVVPADHNTEGAFAGAVLAPWPNRTQGGTYSYAGRDYTLPVNEEATGAAIHGLMFDLPLHVQAHKDSEVQLQGTLEPSAGYPFGLDIALIYRVTSDVGLTATLMARYSPADEHALLAEESQASAAEAQEHEETATEADAGADADDETSAGEENDAEADADDEASAGDEGSAYGEGAADDDVDADHESSADHEGSADALAAAADDSDSEQAGTPAGPQTAPFGAGFHPYLTAGGASLRECRLRLPARTMLTTSADGGVTGRTAVTGDFDLSNGPLLSGRRIDHAFTDLPEEGWTAELIHGPSGLVVRMIADSPWVQVYTGEQIDRAGVAVEPMSCPPNALNSGEDLVHLVPGEWFRMGYSIEAIRID</sequence>
<dbReference type="InterPro" id="IPR014718">
    <property type="entry name" value="GH-type_carb-bd"/>
</dbReference>
<dbReference type="EMBL" id="JADBED010000001">
    <property type="protein sequence ID" value="MBE1525068.1"/>
    <property type="molecule type" value="Genomic_DNA"/>
</dbReference>
<dbReference type="Proteomes" id="UP000643525">
    <property type="component" value="Unassembled WGS sequence"/>
</dbReference>
<organism evidence="2 3">
    <name type="scientific">Nesterenkonia lutea</name>
    <dbReference type="NCBI Taxonomy" id="272919"/>
    <lineage>
        <taxon>Bacteria</taxon>
        <taxon>Bacillati</taxon>
        <taxon>Actinomycetota</taxon>
        <taxon>Actinomycetes</taxon>
        <taxon>Micrococcales</taxon>
        <taxon>Micrococcaceae</taxon>
        <taxon>Nesterenkonia</taxon>
    </lineage>
</organism>
<dbReference type="InterPro" id="IPR008183">
    <property type="entry name" value="Aldose_1/G6P_1-epimerase"/>
</dbReference>
<accession>A0ABR9JGK1</accession>
<dbReference type="Gene3D" id="2.70.98.10">
    <property type="match status" value="2"/>
</dbReference>
<feature type="compositionally biased region" description="Low complexity" evidence="1">
    <location>
        <begin position="200"/>
        <end position="209"/>
    </location>
</feature>
<name>A0ABR9JGK1_9MICC</name>